<dbReference type="PROSITE" id="PS50075">
    <property type="entry name" value="CARRIER"/>
    <property type="match status" value="1"/>
</dbReference>
<dbReference type="InterPro" id="IPR009081">
    <property type="entry name" value="PP-bd_ACP"/>
</dbReference>
<dbReference type="SUPFAM" id="SSF47336">
    <property type="entry name" value="ACP-like"/>
    <property type="match status" value="1"/>
</dbReference>
<evidence type="ECO:0000259" key="3">
    <source>
        <dbReference type="PROSITE" id="PS50075"/>
    </source>
</evidence>
<accession>A0A820ESP9</accession>
<evidence type="ECO:0000313" key="4">
    <source>
        <dbReference type="EMBL" id="CAF4251251.1"/>
    </source>
</evidence>
<sequence length="89" mass="9526">MTPTGKVDRIHLPPPNFDEISKSLDDDRSLISSLEEKLSTIITETFGLTCSPSSLNIDATFAELGASSLGIIKALSLIRQQKLAGSHSV</sequence>
<name>A0A820ESP9_9BILA</name>
<evidence type="ECO:0000256" key="2">
    <source>
        <dbReference type="ARBA" id="ARBA00022553"/>
    </source>
</evidence>
<dbReference type="InterPro" id="IPR036736">
    <property type="entry name" value="ACP-like_sf"/>
</dbReference>
<dbReference type="PROSITE" id="PS00012">
    <property type="entry name" value="PHOSPHOPANTETHEINE"/>
    <property type="match status" value="1"/>
</dbReference>
<gene>
    <name evidence="4" type="ORF">OTI717_LOCUS40432</name>
</gene>
<organism evidence="4 5">
    <name type="scientific">Rotaria sordida</name>
    <dbReference type="NCBI Taxonomy" id="392033"/>
    <lineage>
        <taxon>Eukaryota</taxon>
        <taxon>Metazoa</taxon>
        <taxon>Spiralia</taxon>
        <taxon>Gnathifera</taxon>
        <taxon>Rotifera</taxon>
        <taxon>Eurotatoria</taxon>
        <taxon>Bdelloidea</taxon>
        <taxon>Philodinida</taxon>
        <taxon>Philodinidae</taxon>
        <taxon>Rotaria</taxon>
    </lineage>
</organism>
<feature type="domain" description="Carrier" evidence="3">
    <location>
        <begin position="32"/>
        <end position="89"/>
    </location>
</feature>
<dbReference type="Proteomes" id="UP000663823">
    <property type="component" value="Unassembled WGS sequence"/>
</dbReference>
<dbReference type="InterPro" id="IPR006162">
    <property type="entry name" value="Ppantetheine_attach_site"/>
</dbReference>
<reference evidence="4" key="1">
    <citation type="submission" date="2021-02" db="EMBL/GenBank/DDBJ databases">
        <authorList>
            <person name="Nowell W R."/>
        </authorList>
    </citation>
    <scope>NUCLEOTIDE SEQUENCE</scope>
</reference>
<keyword evidence="1" id="KW-0596">Phosphopantetheine</keyword>
<protein>
    <recommendedName>
        <fullName evidence="3">Carrier domain-containing protein</fullName>
    </recommendedName>
</protein>
<evidence type="ECO:0000256" key="1">
    <source>
        <dbReference type="ARBA" id="ARBA00022450"/>
    </source>
</evidence>
<proteinExistence type="predicted"/>
<dbReference type="EMBL" id="CAJOAX010032495">
    <property type="protein sequence ID" value="CAF4251251.1"/>
    <property type="molecule type" value="Genomic_DNA"/>
</dbReference>
<feature type="non-terminal residue" evidence="4">
    <location>
        <position position="89"/>
    </location>
</feature>
<dbReference type="AlphaFoldDB" id="A0A820ESP9"/>
<comment type="caution">
    <text evidence="4">The sequence shown here is derived from an EMBL/GenBank/DDBJ whole genome shotgun (WGS) entry which is preliminary data.</text>
</comment>
<keyword evidence="2" id="KW-0597">Phosphoprotein</keyword>
<evidence type="ECO:0000313" key="5">
    <source>
        <dbReference type="Proteomes" id="UP000663823"/>
    </source>
</evidence>